<organism evidence="2 3">
    <name type="scientific">Boletus edulis BED1</name>
    <dbReference type="NCBI Taxonomy" id="1328754"/>
    <lineage>
        <taxon>Eukaryota</taxon>
        <taxon>Fungi</taxon>
        <taxon>Dikarya</taxon>
        <taxon>Basidiomycota</taxon>
        <taxon>Agaricomycotina</taxon>
        <taxon>Agaricomycetes</taxon>
        <taxon>Agaricomycetidae</taxon>
        <taxon>Boletales</taxon>
        <taxon>Boletineae</taxon>
        <taxon>Boletaceae</taxon>
        <taxon>Boletoideae</taxon>
        <taxon>Boletus</taxon>
    </lineage>
</organism>
<name>A0AAD4G4C0_BOLED</name>
<feature type="region of interest" description="Disordered" evidence="1">
    <location>
        <begin position="1"/>
        <end position="25"/>
    </location>
</feature>
<reference evidence="2" key="2">
    <citation type="journal article" date="2020" name="Nat. Commun.">
        <title>Large-scale genome sequencing of mycorrhizal fungi provides insights into the early evolution of symbiotic traits.</title>
        <authorList>
            <person name="Miyauchi S."/>
            <person name="Kiss E."/>
            <person name="Kuo A."/>
            <person name="Drula E."/>
            <person name="Kohler A."/>
            <person name="Sanchez-Garcia M."/>
            <person name="Morin E."/>
            <person name="Andreopoulos B."/>
            <person name="Barry K.W."/>
            <person name="Bonito G."/>
            <person name="Buee M."/>
            <person name="Carver A."/>
            <person name="Chen C."/>
            <person name="Cichocki N."/>
            <person name="Clum A."/>
            <person name="Culley D."/>
            <person name="Crous P.W."/>
            <person name="Fauchery L."/>
            <person name="Girlanda M."/>
            <person name="Hayes R.D."/>
            <person name="Keri Z."/>
            <person name="LaButti K."/>
            <person name="Lipzen A."/>
            <person name="Lombard V."/>
            <person name="Magnuson J."/>
            <person name="Maillard F."/>
            <person name="Murat C."/>
            <person name="Nolan M."/>
            <person name="Ohm R.A."/>
            <person name="Pangilinan J."/>
            <person name="Pereira M.F."/>
            <person name="Perotto S."/>
            <person name="Peter M."/>
            <person name="Pfister S."/>
            <person name="Riley R."/>
            <person name="Sitrit Y."/>
            <person name="Stielow J.B."/>
            <person name="Szollosi G."/>
            <person name="Zifcakova L."/>
            <person name="Stursova M."/>
            <person name="Spatafora J.W."/>
            <person name="Tedersoo L."/>
            <person name="Vaario L.M."/>
            <person name="Yamada A."/>
            <person name="Yan M."/>
            <person name="Wang P."/>
            <person name="Xu J."/>
            <person name="Bruns T."/>
            <person name="Baldrian P."/>
            <person name="Vilgalys R."/>
            <person name="Dunand C."/>
            <person name="Henrissat B."/>
            <person name="Grigoriev I.V."/>
            <person name="Hibbett D."/>
            <person name="Nagy L.G."/>
            <person name="Martin F.M."/>
        </authorList>
    </citation>
    <scope>NUCLEOTIDE SEQUENCE</scope>
    <source>
        <strain evidence="2">BED1</strain>
    </source>
</reference>
<evidence type="ECO:0000256" key="1">
    <source>
        <dbReference type="SAM" id="MobiDB-lite"/>
    </source>
</evidence>
<feature type="compositionally biased region" description="Basic and acidic residues" evidence="1">
    <location>
        <begin position="1"/>
        <end position="19"/>
    </location>
</feature>
<evidence type="ECO:0000313" key="2">
    <source>
        <dbReference type="EMBL" id="KAF8414635.1"/>
    </source>
</evidence>
<dbReference type="EMBL" id="WHUW01000464">
    <property type="protein sequence ID" value="KAF8414635.1"/>
    <property type="molecule type" value="Genomic_DNA"/>
</dbReference>
<proteinExistence type="predicted"/>
<protein>
    <submittedName>
        <fullName evidence="2">Uncharacterized protein</fullName>
    </submittedName>
</protein>
<reference evidence="2" key="1">
    <citation type="submission" date="2019-10" db="EMBL/GenBank/DDBJ databases">
        <authorList>
            <consortium name="DOE Joint Genome Institute"/>
            <person name="Kuo A."/>
            <person name="Miyauchi S."/>
            <person name="Kiss E."/>
            <person name="Drula E."/>
            <person name="Kohler A."/>
            <person name="Sanchez-Garcia M."/>
            <person name="Andreopoulos B."/>
            <person name="Barry K.W."/>
            <person name="Bonito G."/>
            <person name="Buee M."/>
            <person name="Carver A."/>
            <person name="Chen C."/>
            <person name="Cichocki N."/>
            <person name="Clum A."/>
            <person name="Culley D."/>
            <person name="Crous P.W."/>
            <person name="Fauchery L."/>
            <person name="Girlanda M."/>
            <person name="Hayes R."/>
            <person name="Keri Z."/>
            <person name="LaButti K."/>
            <person name="Lipzen A."/>
            <person name="Lombard V."/>
            <person name="Magnuson J."/>
            <person name="Maillard F."/>
            <person name="Morin E."/>
            <person name="Murat C."/>
            <person name="Nolan M."/>
            <person name="Ohm R."/>
            <person name="Pangilinan J."/>
            <person name="Pereira M."/>
            <person name="Perotto S."/>
            <person name="Peter M."/>
            <person name="Riley R."/>
            <person name="Sitrit Y."/>
            <person name="Stielow B."/>
            <person name="Szollosi G."/>
            <person name="Zifcakova L."/>
            <person name="Stursova M."/>
            <person name="Spatafora J.W."/>
            <person name="Tedersoo L."/>
            <person name="Vaario L.-M."/>
            <person name="Yamada A."/>
            <person name="Yan M."/>
            <person name="Wang P."/>
            <person name="Xu J."/>
            <person name="Bruns T."/>
            <person name="Baldrian P."/>
            <person name="Vilgalys R."/>
            <person name="Henrissat B."/>
            <person name="Grigoriev I.V."/>
            <person name="Hibbett D."/>
            <person name="Nagy L.G."/>
            <person name="Martin F.M."/>
        </authorList>
    </citation>
    <scope>NUCLEOTIDE SEQUENCE</scope>
    <source>
        <strain evidence="2">BED1</strain>
    </source>
</reference>
<gene>
    <name evidence="2" type="ORF">L210DRAFT_3513514</name>
</gene>
<dbReference type="Proteomes" id="UP001194468">
    <property type="component" value="Unassembled WGS sequence"/>
</dbReference>
<comment type="caution">
    <text evidence="2">The sequence shown here is derived from an EMBL/GenBank/DDBJ whole genome shotgun (WGS) entry which is preliminary data.</text>
</comment>
<sequence>MAHLTVKFDEDGDTRDRQRVGGVEGALTNDDGSGCSAFIFRNHYGTTSGMFPHPRKRRNQIRNSTGSAEAPEVLHLIHLYPSFRALLTIPGRRGGDSLGVGSMRCGCEVVAQKHQKDFHSLSQRRRIITHTLLMSASVYPNTQHNVTKCKDREVKKNDEGNSASGASGYGIMLLGLRESFSP</sequence>
<keyword evidence="3" id="KW-1185">Reference proteome</keyword>
<dbReference type="AlphaFoldDB" id="A0AAD4G4C0"/>
<evidence type="ECO:0000313" key="3">
    <source>
        <dbReference type="Proteomes" id="UP001194468"/>
    </source>
</evidence>
<accession>A0AAD4G4C0</accession>